<reference evidence="1 2" key="1">
    <citation type="journal article" date="2019" name="Nat. Ecol. Evol.">
        <title>Megaphylogeny resolves global patterns of mushroom evolution.</title>
        <authorList>
            <person name="Varga T."/>
            <person name="Krizsan K."/>
            <person name="Foldi C."/>
            <person name="Dima B."/>
            <person name="Sanchez-Garcia M."/>
            <person name="Sanchez-Ramirez S."/>
            <person name="Szollosi G.J."/>
            <person name="Szarkandi J.G."/>
            <person name="Papp V."/>
            <person name="Albert L."/>
            <person name="Andreopoulos W."/>
            <person name="Angelini C."/>
            <person name="Antonin V."/>
            <person name="Barry K.W."/>
            <person name="Bougher N.L."/>
            <person name="Buchanan P."/>
            <person name="Buyck B."/>
            <person name="Bense V."/>
            <person name="Catcheside P."/>
            <person name="Chovatia M."/>
            <person name="Cooper J."/>
            <person name="Damon W."/>
            <person name="Desjardin D."/>
            <person name="Finy P."/>
            <person name="Geml J."/>
            <person name="Haridas S."/>
            <person name="Hughes K."/>
            <person name="Justo A."/>
            <person name="Karasinski D."/>
            <person name="Kautmanova I."/>
            <person name="Kiss B."/>
            <person name="Kocsube S."/>
            <person name="Kotiranta H."/>
            <person name="LaButti K.M."/>
            <person name="Lechner B.E."/>
            <person name="Liimatainen K."/>
            <person name="Lipzen A."/>
            <person name="Lukacs Z."/>
            <person name="Mihaltcheva S."/>
            <person name="Morgado L.N."/>
            <person name="Niskanen T."/>
            <person name="Noordeloos M.E."/>
            <person name="Ohm R.A."/>
            <person name="Ortiz-Santana B."/>
            <person name="Ovrebo C."/>
            <person name="Racz N."/>
            <person name="Riley R."/>
            <person name="Savchenko A."/>
            <person name="Shiryaev A."/>
            <person name="Soop K."/>
            <person name="Spirin V."/>
            <person name="Szebenyi C."/>
            <person name="Tomsovsky M."/>
            <person name="Tulloss R.E."/>
            <person name="Uehling J."/>
            <person name="Grigoriev I.V."/>
            <person name="Vagvolgyi C."/>
            <person name="Papp T."/>
            <person name="Martin F.M."/>
            <person name="Miettinen O."/>
            <person name="Hibbett D.S."/>
            <person name="Nagy L.G."/>
        </authorList>
    </citation>
    <scope>NUCLEOTIDE SEQUENCE [LARGE SCALE GENOMIC DNA]</scope>
    <source>
        <strain evidence="1 2">HHB13444</strain>
    </source>
</reference>
<dbReference type="AlphaFoldDB" id="A0A5C3PC50"/>
<dbReference type="EMBL" id="ML211394">
    <property type="protein sequence ID" value="TFK83423.1"/>
    <property type="molecule type" value="Genomic_DNA"/>
</dbReference>
<evidence type="ECO:0000313" key="1">
    <source>
        <dbReference type="EMBL" id="TFK83423.1"/>
    </source>
</evidence>
<protein>
    <submittedName>
        <fullName evidence="1">Uncharacterized protein</fullName>
    </submittedName>
</protein>
<dbReference type="Proteomes" id="UP000308197">
    <property type="component" value="Unassembled WGS sequence"/>
</dbReference>
<sequence>MCQVDSSTSQRLDNGQTGCFHQWTEALAITEGTGRIPSEKQIQRGTLISLSEPHNLRTTTPRLGTQVQRCTLRQRRCMLMWYLANLKSMWANYQPRNAPRRHSGDMPGRTHPFAQAHVSSGQEALISCYETAEIAKGARAMMCASLVGFGAI</sequence>
<accession>A0A5C3PC50</accession>
<name>A0A5C3PC50_9APHY</name>
<keyword evidence="2" id="KW-1185">Reference proteome</keyword>
<organism evidence="1 2">
    <name type="scientific">Polyporus arcularius HHB13444</name>
    <dbReference type="NCBI Taxonomy" id="1314778"/>
    <lineage>
        <taxon>Eukaryota</taxon>
        <taxon>Fungi</taxon>
        <taxon>Dikarya</taxon>
        <taxon>Basidiomycota</taxon>
        <taxon>Agaricomycotina</taxon>
        <taxon>Agaricomycetes</taxon>
        <taxon>Polyporales</taxon>
        <taxon>Polyporaceae</taxon>
        <taxon>Polyporus</taxon>
    </lineage>
</organism>
<proteinExistence type="predicted"/>
<gene>
    <name evidence="1" type="ORF">K466DRAFT_263217</name>
</gene>
<evidence type="ECO:0000313" key="2">
    <source>
        <dbReference type="Proteomes" id="UP000308197"/>
    </source>
</evidence>
<dbReference type="InParanoid" id="A0A5C3PC50"/>